<dbReference type="EMBL" id="JAAAUQ010000323">
    <property type="protein sequence ID" value="KAF9151426.1"/>
    <property type="molecule type" value="Genomic_DNA"/>
</dbReference>
<feature type="compositionally biased region" description="Acidic residues" evidence="1">
    <location>
        <begin position="78"/>
        <end position="87"/>
    </location>
</feature>
<comment type="caution">
    <text evidence="2">The sequence shown here is derived from an EMBL/GenBank/DDBJ whole genome shotgun (WGS) entry which is preliminary data.</text>
</comment>
<dbReference type="AlphaFoldDB" id="A0A9P5VBX7"/>
<feature type="region of interest" description="Disordered" evidence="1">
    <location>
        <begin position="147"/>
        <end position="182"/>
    </location>
</feature>
<accession>A0A9P5VBX7</accession>
<dbReference type="OrthoDB" id="2444015at2759"/>
<protein>
    <submittedName>
        <fullName evidence="2">Uncharacterized protein</fullName>
    </submittedName>
</protein>
<evidence type="ECO:0000313" key="3">
    <source>
        <dbReference type="Proteomes" id="UP000748756"/>
    </source>
</evidence>
<sequence>MQQQQQAILSNILQQQSPSTERDDGYSELIRSGPPQIQESKSHKPRPQYNRPLIPAPQNWVQSTFDTDNNNQGGIEDKYDDDEELEEDYHSGQQYHQQAQQDWRDLRRLNKIYVPLPRLKRGRKGRGDFFKDDYHAGYNKIEIQALSSARKAAYEAQRQNHQYHNTPQPPPPPSAPVKEHLE</sequence>
<feature type="region of interest" description="Disordered" evidence="1">
    <location>
        <begin position="1"/>
        <end position="101"/>
    </location>
</feature>
<feature type="compositionally biased region" description="Polar residues" evidence="1">
    <location>
        <begin position="1"/>
        <end position="19"/>
    </location>
</feature>
<reference evidence="2" key="1">
    <citation type="journal article" date="2020" name="Fungal Divers.">
        <title>Resolving the Mortierellaceae phylogeny through synthesis of multi-gene phylogenetics and phylogenomics.</title>
        <authorList>
            <person name="Vandepol N."/>
            <person name="Liber J."/>
            <person name="Desiro A."/>
            <person name="Na H."/>
            <person name="Kennedy M."/>
            <person name="Barry K."/>
            <person name="Grigoriev I.V."/>
            <person name="Miller A.N."/>
            <person name="O'Donnell K."/>
            <person name="Stajich J.E."/>
            <person name="Bonito G."/>
        </authorList>
    </citation>
    <scope>NUCLEOTIDE SEQUENCE</scope>
    <source>
        <strain evidence="2">NRRL 6426</strain>
    </source>
</reference>
<proteinExistence type="predicted"/>
<name>A0A9P5VBX7_9FUNG</name>
<keyword evidence="3" id="KW-1185">Reference proteome</keyword>
<gene>
    <name evidence="2" type="ORF">BG015_006687</name>
</gene>
<evidence type="ECO:0000256" key="1">
    <source>
        <dbReference type="SAM" id="MobiDB-lite"/>
    </source>
</evidence>
<organism evidence="2 3">
    <name type="scientific">Linnemannia schmuckeri</name>
    <dbReference type="NCBI Taxonomy" id="64567"/>
    <lineage>
        <taxon>Eukaryota</taxon>
        <taxon>Fungi</taxon>
        <taxon>Fungi incertae sedis</taxon>
        <taxon>Mucoromycota</taxon>
        <taxon>Mortierellomycotina</taxon>
        <taxon>Mortierellomycetes</taxon>
        <taxon>Mortierellales</taxon>
        <taxon>Mortierellaceae</taxon>
        <taxon>Linnemannia</taxon>
    </lineage>
</organism>
<dbReference type="Proteomes" id="UP000748756">
    <property type="component" value="Unassembled WGS sequence"/>
</dbReference>
<evidence type="ECO:0000313" key="2">
    <source>
        <dbReference type="EMBL" id="KAF9151426.1"/>
    </source>
</evidence>
<feature type="compositionally biased region" description="Polar residues" evidence="1">
    <location>
        <begin position="59"/>
        <end position="73"/>
    </location>
</feature>
<feature type="compositionally biased region" description="Polar residues" evidence="1">
    <location>
        <begin position="157"/>
        <end position="166"/>
    </location>
</feature>